<dbReference type="EMBL" id="LMAR01000080">
    <property type="protein sequence ID" value="KQK28146.1"/>
    <property type="molecule type" value="Genomic_DNA"/>
</dbReference>
<dbReference type="AlphaFoldDB" id="A0A0Q3SRS3"/>
<feature type="transmembrane region" description="Helical" evidence="7">
    <location>
        <begin position="91"/>
        <end position="109"/>
    </location>
</feature>
<evidence type="ECO:0000256" key="6">
    <source>
        <dbReference type="ARBA" id="ARBA00023136"/>
    </source>
</evidence>
<dbReference type="Proteomes" id="UP000190130">
    <property type="component" value="Unassembled WGS sequence"/>
</dbReference>
<feature type="domain" description="Na+/H+ antiporter MnhB subunit-related protein" evidence="8">
    <location>
        <begin position="186"/>
        <end position="301"/>
    </location>
</feature>
<feature type="transmembrane region" description="Helical" evidence="7">
    <location>
        <begin position="121"/>
        <end position="142"/>
    </location>
</feature>
<evidence type="ECO:0000256" key="7">
    <source>
        <dbReference type="SAM" id="Phobius"/>
    </source>
</evidence>
<evidence type="ECO:0000313" key="13">
    <source>
        <dbReference type="Proteomes" id="UP000190130"/>
    </source>
</evidence>
<evidence type="ECO:0000259" key="8">
    <source>
        <dbReference type="Pfam" id="PF04039"/>
    </source>
</evidence>
<sequence>MTLLLDLALVAWLLALAVHVVVQRGERSAIIAFLAFGLLLGLAWVRLAAPDVALTEIAIGGGGTGILLLRAEAVLRGRGKEEEPMTRAGKLAVAVGCAAISAGLGLAVLSFASPAPTLAPAAAEALGATGLGNPVTAVLLAYRALDTLLEKIVVLLALIGVWSLAPDGVWDGAPEVKPAIVPGPLTYLARILPPFGIVIGVYMFWVGADAPGGTFQAGTVLAAMWLLVMMAGLKPPPDTSRPLLVLALTGGPALFLAIAFLGSIFAEGFLAYPEGLAKPLIVAIEAALTLSVAAALAMLVAGPARKAPAR</sequence>
<dbReference type="GO" id="GO:0005886">
    <property type="term" value="C:plasma membrane"/>
    <property type="evidence" value="ECO:0007669"/>
    <property type="project" value="UniProtKB-SubCell"/>
</dbReference>
<keyword evidence="3" id="KW-1003">Cell membrane</keyword>
<keyword evidence="5 7" id="KW-1133">Transmembrane helix</keyword>
<feature type="transmembrane region" description="Helical" evidence="7">
    <location>
        <begin position="187"/>
        <end position="208"/>
    </location>
</feature>
<gene>
    <name evidence="10" type="ORF">ARD30_22665</name>
    <name evidence="11" type="ORF">SAMN05660750_00983</name>
</gene>
<organism evidence="10 12">
    <name type="scientific">Bosea thiooxidans</name>
    <dbReference type="NCBI Taxonomy" id="53254"/>
    <lineage>
        <taxon>Bacteria</taxon>
        <taxon>Pseudomonadati</taxon>
        <taxon>Pseudomonadota</taxon>
        <taxon>Alphaproteobacteria</taxon>
        <taxon>Hyphomicrobiales</taxon>
        <taxon>Boseaceae</taxon>
        <taxon>Bosea</taxon>
    </lineage>
</organism>
<dbReference type="Pfam" id="PF04039">
    <property type="entry name" value="MnhB"/>
    <property type="match status" value="1"/>
</dbReference>
<feature type="transmembrane region" description="Helical" evidence="7">
    <location>
        <begin position="27"/>
        <end position="45"/>
    </location>
</feature>
<comment type="similarity">
    <text evidence="2">Belongs to the CPA3 antiporters (TC 2.A.63) subunit B family.</text>
</comment>
<evidence type="ECO:0000313" key="12">
    <source>
        <dbReference type="Proteomes" id="UP000051562"/>
    </source>
</evidence>
<evidence type="ECO:0000256" key="3">
    <source>
        <dbReference type="ARBA" id="ARBA00022475"/>
    </source>
</evidence>
<reference evidence="10 12" key="1">
    <citation type="submission" date="2015-10" db="EMBL/GenBank/DDBJ databases">
        <title>Draft genome of Bosea thiooxidans.</title>
        <authorList>
            <person name="Wang X."/>
        </authorList>
    </citation>
    <scope>NUCLEOTIDE SEQUENCE [LARGE SCALE GENOMIC DNA]</scope>
    <source>
        <strain evidence="10 12">CGMCC 9174</strain>
    </source>
</reference>
<dbReference type="PANTHER" id="PTHR33932">
    <property type="entry name" value="NA(+)/H(+) ANTIPORTER SUBUNIT B"/>
    <property type="match status" value="1"/>
</dbReference>
<dbReference type="InterPro" id="IPR050622">
    <property type="entry name" value="CPA3_antiporter_subunitB"/>
</dbReference>
<feature type="transmembrane region" description="Helical" evidence="7">
    <location>
        <begin position="52"/>
        <end position="71"/>
    </location>
</feature>
<dbReference type="OrthoDB" id="4962908at2"/>
<name>A0A0Q3SRS3_9HYPH</name>
<dbReference type="EMBL" id="FUYX01000002">
    <property type="protein sequence ID" value="SKB49847.1"/>
    <property type="molecule type" value="Genomic_DNA"/>
</dbReference>
<evidence type="ECO:0000256" key="1">
    <source>
        <dbReference type="ARBA" id="ARBA00004651"/>
    </source>
</evidence>
<evidence type="ECO:0000256" key="4">
    <source>
        <dbReference type="ARBA" id="ARBA00022692"/>
    </source>
</evidence>
<evidence type="ECO:0000259" key="9">
    <source>
        <dbReference type="Pfam" id="PF13244"/>
    </source>
</evidence>
<dbReference type="PANTHER" id="PTHR33932:SF4">
    <property type="entry name" value="NA(+)_H(+) ANTIPORTER SUBUNIT B"/>
    <property type="match status" value="1"/>
</dbReference>
<evidence type="ECO:0000256" key="2">
    <source>
        <dbReference type="ARBA" id="ARBA00009425"/>
    </source>
</evidence>
<dbReference type="InterPro" id="IPR007182">
    <property type="entry name" value="MnhB"/>
</dbReference>
<dbReference type="Pfam" id="PF13244">
    <property type="entry name" value="MbhD"/>
    <property type="match status" value="1"/>
</dbReference>
<keyword evidence="4 7" id="KW-0812">Transmembrane</keyword>
<keyword evidence="6 7" id="KW-0472">Membrane</keyword>
<reference evidence="11 13" key="2">
    <citation type="submission" date="2017-02" db="EMBL/GenBank/DDBJ databases">
        <authorList>
            <person name="Peterson S.W."/>
        </authorList>
    </citation>
    <scope>NUCLEOTIDE SEQUENCE [LARGE SCALE GENOMIC DNA]</scope>
    <source>
        <strain evidence="11 13">DSM 9653</strain>
    </source>
</reference>
<evidence type="ECO:0000313" key="11">
    <source>
        <dbReference type="EMBL" id="SKB49847.1"/>
    </source>
</evidence>
<feature type="domain" description="MrpA C-terminal/MbhD" evidence="9">
    <location>
        <begin position="12"/>
        <end position="70"/>
    </location>
</feature>
<evidence type="ECO:0000256" key="5">
    <source>
        <dbReference type="ARBA" id="ARBA00022989"/>
    </source>
</evidence>
<dbReference type="STRING" id="53254.SAMN05660750_00983"/>
<feature type="transmembrane region" description="Helical" evidence="7">
    <location>
        <begin position="148"/>
        <end position="166"/>
    </location>
</feature>
<dbReference type="Proteomes" id="UP000051562">
    <property type="component" value="Unassembled WGS sequence"/>
</dbReference>
<accession>A0A0Q3SRS3</accession>
<dbReference type="RefSeq" id="WP_055730446.1">
    <property type="nucleotide sequence ID" value="NZ_FUYX01000002.1"/>
</dbReference>
<comment type="subcellular location">
    <subcellularLocation>
        <location evidence="1">Cell membrane</location>
        <topology evidence="1">Multi-pass membrane protein</topology>
    </subcellularLocation>
</comment>
<dbReference type="InterPro" id="IPR025383">
    <property type="entry name" value="MrpA_C/MbhD"/>
</dbReference>
<keyword evidence="12" id="KW-1185">Reference proteome</keyword>
<feature type="transmembrane region" description="Helical" evidence="7">
    <location>
        <begin position="243"/>
        <end position="265"/>
    </location>
</feature>
<protein>
    <submittedName>
        <fullName evidence="11">Multisubunit Na+/H+ antiporter, MnhB subunit</fullName>
    </submittedName>
    <submittedName>
        <fullName evidence="10">Sodium:proton antiporter</fullName>
    </submittedName>
</protein>
<feature type="transmembrane region" description="Helical" evidence="7">
    <location>
        <begin position="280"/>
        <end position="301"/>
    </location>
</feature>
<evidence type="ECO:0000313" key="10">
    <source>
        <dbReference type="EMBL" id="KQK28146.1"/>
    </source>
</evidence>
<proteinExistence type="inferred from homology"/>